<sequence length="465" mass="47993" precursor="true">MRRWLAAVGAVGIAAVAPAADPADLARRLAAPVPAEREAATRALAALGPAALPALEAAAASPNPEVARRAAPLLARARLTADSANRLRVPPVRLSLHNTPLRDAVGKLRDVTGVEVQLAGVADVTRPVTCDTGAVPPWEAVAAFARAAGLREAIDAEVGIPAPPPQARNRSYYTPPPPLGPSDVPVRFVDGSAELPAVRAGAVRVTALPPSFPGGRIDGQRTLHLDVTPLPGVKWEGTTGVRLTRVVDDTGRAGARGHDAAPPPLPVFAFEPPAAGRVLIAPLPPVEIQPPATRPNPRVVAVPVRPGSADARVLTVVEGEVFGEVAAAGEELAALTDVATGRVGVGGGGRLVVRGVDTHPGGVRLTAELEAPSPWERLRRRQPDGPLWPDVATPVGAGYAVRATDAAGRELPAATRPTPRVSDDGVVKSVAWELSYPVMPARLVVVGPRVVPVAVPFRLSNLPLP</sequence>
<feature type="chain" id="PRO_5022019525" evidence="1">
    <location>
        <begin position="20"/>
        <end position="465"/>
    </location>
</feature>
<dbReference type="AlphaFoldDB" id="A0A517Y2H3"/>
<proteinExistence type="predicted"/>
<dbReference type="KEGG" id="uli:ETAA1_59080"/>
<accession>A0A517Y2H3</accession>
<feature type="signal peptide" evidence="1">
    <location>
        <begin position="1"/>
        <end position="19"/>
    </location>
</feature>
<evidence type="ECO:0000256" key="1">
    <source>
        <dbReference type="SAM" id="SignalP"/>
    </source>
</evidence>
<evidence type="ECO:0000313" key="2">
    <source>
        <dbReference type="EMBL" id="QDU23898.1"/>
    </source>
</evidence>
<keyword evidence="3" id="KW-1185">Reference proteome</keyword>
<dbReference type="Proteomes" id="UP000319576">
    <property type="component" value="Chromosome"/>
</dbReference>
<gene>
    <name evidence="2" type="ORF">ETAA1_59080</name>
</gene>
<evidence type="ECO:0000313" key="3">
    <source>
        <dbReference type="Proteomes" id="UP000319576"/>
    </source>
</evidence>
<reference evidence="2 3" key="1">
    <citation type="submission" date="2019-02" db="EMBL/GenBank/DDBJ databases">
        <title>Deep-cultivation of Planctomycetes and their phenomic and genomic characterization uncovers novel biology.</title>
        <authorList>
            <person name="Wiegand S."/>
            <person name="Jogler M."/>
            <person name="Boedeker C."/>
            <person name="Pinto D."/>
            <person name="Vollmers J."/>
            <person name="Rivas-Marin E."/>
            <person name="Kohn T."/>
            <person name="Peeters S.H."/>
            <person name="Heuer A."/>
            <person name="Rast P."/>
            <person name="Oberbeckmann S."/>
            <person name="Bunk B."/>
            <person name="Jeske O."/>
            <person name="Meyerdierks A."/>
            <person name="Storesund J.E."/>
            <person name="Kallscheuer N."/>
            <person name="Luecker S."/>
            <person name="Lage O.M."/>
            <person name="Pohl T."/>
            <person name="Merkel B.J."/>
            <person name="Hornburger P."/>
            <person name="Mueller R.-W."/>
            <person name="Bruemmer F."/>
            <person name="Labrenz M."/>
            <person name="Spormann A.M."/>
            <person name="Op den Camp H."/>
            <person name="Overmann J."/>
            <person name="Amann R."/>
            <person name="Jetten M.S.M."/>
            <person name="Mascher T."/>
            <person name="Medema M.H."/>
            <person name="Devos D.P."/>
            <person name="Kaster A.-K."/>
            <person name="Ovreas L."/>
            <person name="Rohde M."/>
            <person name="Galperin M.Y."/>
            <person name="Jogler C."/>
        </authorList>
    </citation>
    <scope>NUCLEOTIDE SEQUENCE [LARGE SCALE GENOMIC DNA]</scope>
    <source>
        <strain evidence="2 3">ETA_A1</strain>
    </source>
</reference>
<protein>
    <submittedName>
        <fullName evidence="2">Uncharacterized protein</fullName>
    </submittedName>
</protein>
<name>A0A517Y2H3_9BACT</name>
<dbReference type="EMBL" id="CP036273">
    <property type="protein sequence ID" value="QDU23898.1"/>
    <property type="molecule type" value="Genomic_DNA"/>
</dbReference>
<organism evidence="2 3">
    <name type="scientific">Urbifossiella limnaea</name>
    <dbReference type="NCBI Taxonomy" id="2528023"/>
    <lineage>
        <taxon>Bacteria</taxon>
        <taxon>Pseudomonadati</taxon>
        <taxon>Planctomycetota</taxon>
        <taxon>Planctomycetia</taxon>
        <taxon>Gemmatales</taxon>
        <taxon>Gemmataceae</taxon>
        <taxon>Urbifossiella</taxon>
    </lineage>
</organism>
<dbReference type="OrthoDB" id="275829at2"/>
<dbReference type="RefSeq" id="WP_145244109.1">
    <property type="nucleotide sequence ID" value="NZ_CP036273.1"/>
</dbReference>
<keyword evidence="1" id="KW-0732">Signal</keyword>